<sequence>MSEVQMVLDIFLIHDCPYTILLDVQAGTSNNRQTPVRVKRLDIFLIHDCPYTILLDVQAGASNKGQRPMRVKWFGHLFHTSVLKPSCLMYRLERPTIEKHQ</sequence>
<gene>
    <name evidence="1" type="ORF">PoB_001613000</name>
</gene>
<name>A0AAV3Z379_9GAST</name>
<comment type="caution">
    <text evidence="1">The sequence shown here is derived from an EMBL/GenBank/DDBJ whole genome shotgun (WGS) entry which is preliminary data.</text>
</comment>
<keyword evidence="2" id="KW-1185">Reference proteome</keyword>
<accession>A0AAV3Z379</accession>
<evidence type="ECO:0000313" key="1">
    <source>
        <dbReference type="EMBL" id="GFN89624.1"/>
    </source>
</evidence>
<dbReference type="Proteomes" id="UP000735302">
    <property type="component" value="Unassembled WGS sequence"/>
</dbReference>
<organism evidence="1 2">
    <name type="scientific">Plakobranchus ocellatus</name>
    <dbReference type="NCBI Taxonomy" id="259542"/>
    <lineage>
        <taxon>Eukaryota</taxon>
        <taxon>Metazoa</taxon>
        <taxon>Spiralia</taxon>
        <taxon>Lophotrochozoa</taxon>
        <taxon>Mollusca</taxon>
        <taxon>Gastropoda</taxon>
        <taxon>Heterobranchia</taxon>
        <taxon>Euthyneura</taxon>
        <taxon>Panpulmonata</taxon>
        <taxon>Sacoglossa</taxon>
        <taxon>Placobranchoidea</taxon>
        <taxon>Plakobranchidae</taxon>
        <taxon>Plakobranchus</taxon>
    </lineage>
</organism>
<dbReference type="EMBL" id="BLXT01001944">
    <property type="protein sequence ID" value="GFN89624.1"/>
    <property type="molecule type" value="Genomic_DNA"/>
</dbReference>
<reference evidence="1 2" key="1">
    <citation type="journal article" date="2021" name="Elife">
        <title>Chloroplast acquisition without the gene transfer in kleptoplastic sea slugs, Plakobranchus ocellatus.</title>
        <authorList>
            <person name="Maeda T."/>
            <person name="Takahashi S."/>
            <person name="Yoshida T."/>
            <person name="Shimamura S."/>
            <person name="Takaki Y."/>
            <person name="Nagai Y."/>
            <person name="Toyoda A."/>
            <person name="Suzuki Y."/>
            <person name="Arimoto A."/>
            <person name="Ishii H."/>
            <person name="Satoh N."/>
            <person name="Nishiyama T."/>
            <person name="Hasebe M."/>
            <person name="Maruyama T."/>
            <person name="Minagawa J."/>
            <person name="Obokata J."/>
            <person name="Shigenobu S."/>
        </authorList>
    </citation>
    <scope>NUCLEOTIDE SEQUENCE [LARGE SCALE GENOMIC DNA]</scope>
</reference>
<proteinExistence type="predicted"/>
<dbReference type="AlphaFoldDB" id="A0AAV3Z379"/>
<evidence type="ECO:0000313" key="2">
    <source>
        <dbReference type="Proteomes" id="UP000735302"/>
    </source>
</evidence>
<protein>
    <submittedName>
        <fullName evidence="1">Uncharacterized protein</fullName>
    </submittedName>
</protein>